<dbReference type="Pfam" id="PF00069">
    <property type="entry name" value="Pkinase"/>
    <property type="match status" value="1"/>
</dbReference>
<evidence type="ECO:0000259" key="1">
    <source>
        <dbReference type="PROSITE" id="PS50011"/>
    </source>
</evidence>
<dbReference type="Gene3D" id="1.10.510.10">
    <property type="entry name" value="Transferase(Phosphotransferase) domain 1"/>
    <property type="match status" value="1"/>
</dbReference>
<organism evidence="2 3">
    <name type="scientific">Plectus sambesii</name>
    <dbReference type="NCBI Taxonomy" id="2011161"/>
    <lineage>
        <taxon>Eukaryota</taxon>
        <taxon>Metazoa</taxon>
        <taxon>Ecdysozoa</taxon>
        <taxon>Nematoda</taxon>
        <taxon>Chromadorea</taxon>
        <taxon>Plectida</taxon>
        <taxon>Plectina</taxon>
        <taxon>Plectoidea</taxon>
        <taxon>Plectidae</taxon>
        <taxon>Plectus</taxon>
    </lineage>
</organism>
<feature type="domain" description="Protein kinase" evidence="1">
    <location>
        <begin position="1"/>
        <end position="87"/>
    </location>
</feature>
<dbReference type="AlphaFoldDB" id="A0A914WD86"/>
<evidence type="ECO:0000313" key="2">
    <source>
        <dbReference type="Proteomes" id="UP000887566"/>
    </source>
</evidence>
<dbReference type="SUPFAM" id="SSF56112">
    <property type="entry name" value="Protein kinase-like (PK-like)"/>
    <property type="match status" value="1"/>
</dbReference>
<sequence>MYEPEAYGRKSDIWSLACTLVQMISGEPPYEHLNKNDKEGNGVGSPMGKKILFHAEMKQNKAMQSPKINLVIPVILDKALNSRMKKL</sequence>
<dbReference type="InterPro" id="IPR000719">
    <property type="entry name" value="Prot_kinase_dom"/>
</dbReference>
<dbReference type="WBParaSite" id="PSAMB.scaffold3831size16724.g22679.t1">
    <property type="protein sequence ID" value="PSAMB.scaffold3831size16724.g22679.t1"/>
    <property type="gene ID" value="PSAMB.scaffold3831size16724.g22679"/>
</dbReference>
<dbReference type="GO" id="GO:0005524">
    <property type="term" value="F:ATP binding"/>
    <property type="evidence" value="ECO:0007669"/>
    <property type="project" value="InterPro"/>
</dbReference>
<dbReference type="GO" id="GO:0004672">
    <property type="term" value="F:protein kinase activity"/>
    <property type="evidence" value="ECO:0007669"/>
    <property type="project" value="InterPro"/>
</dbReference>
<reference evidence="3" key="1">
    <citation type="submission" date="2022-11" db="UniProtKB">
        <authorList>
            <consortium name="WormBaseParasite"/>
        </authorList>
    </citation>
    <scope>IDENTIFICATION</scope>
</reference>
<dbReference type="PROSITE" id="PS50011">
    <property type="entry name" value="PROTEIN_KINASE_DOM"/>
    <property type="match status" value="1"/>
</dbReference>
<evidence type="ECO:0000313" key="3">
    <source>
        <dbReference type="WBParaSite" id="PSAMB.scaffold3831size16724.g22679.t1"/>
    </source>
</evidence>
<dbReference type="InterPro" id="IPR011009">
    <property type="entry name" value="Kinase-like_dom_sf"/>
</dbReference>
<keyword evidence="2" id="KW-1185">Reference proteome</keyword>
<name>A0A914WD86_9BILA</name>
<accession>A0A914WD86</accession>
<proteinExistence type="predicted"/>
<dbReference type="Proteomes" id="UP000887566">
    <property type="component" value="Unplaced"/>
</dbReference>
<protein>
    <submittedName>
        <fullName evidence="3">Protein kinase domain-containing protein</fullName>
    </submittedName>
</protein>